<feature type="domain" description="GFO/IDH/MocA-like oxidoreductase" evidence="3">
    <location>
        <begin position="194"/>
        <end position="315"/>
    </location>
</feature>
<sequence length="455" mass="49569">MDRRSVLRHSAVAGTAAMTMNVANTQFASAAETTSSEPLKIGLVGCGGRGTGAAAHALSTGNDVQLVAMADAFVDRLEGSLSSLLRGKPGVSKIEAGNGFGNAIDVPPERRFTGLDAYRKLIDSEVDLVILTGPPGFRPAHFRYAVAAGKHVFMEKPVASTPSGIRAVLEDAMRAKEKNLKVGVGLQRHHQDSYLTAMEKIHGGVIGRVTAMRCFWNASAPAKTPVPREDMTELEYQIRNWYFFDFLSGDHICEQHIHNIDVCNWAMQDHPVSAEGMGGRQVRVEPRFGNIYDHHAVLFSYANGTPMHSYCRQIPGCKNYVGEVIEGSRGRANLGTGASSLSLIDETGTEKELWRTPRQKGKDYQSPYQVEWNTLIEAVLSDQPYNEVEYSAHSTMSAIMGRMATYSGKVIQWDEALASGTDEIFDPLSFDDASPVPAQTDGTYAIPTPGKTKVL</sequence>
<proteinExistence type="predicted"/>
<dbReference type="SUPFAM" id="SSF51735">
    <property type="entry name" value="NAD(P)-binding Rossmann-fold domains"/>
    <property type="match status" value="1"/>
</dbReference>
<dbReference type="Pfam" id="PF22725">
    <property type="entry name" value="GFO_IDH_MocA_C3"/>
    <property type="match status" value="1"/>
</dbReference>
<feature type="region of interest" description="Disordered" evidence="1">
    <location>
        <begin position="436"/>
        <end position="455"/>
    </location>
</feature>
<dbReference type="InterPro" id="IPR050463">
    <property type="entry name" value="Gfo/Idh/MocA_oxidrdct_glycsds"/>
</dbReference>
<dbReference type="PANTHER" id="PTHR43818:SF5">
    <property type="entry name" value="OXIDOREDUCTASE FAMILY PROTEIN"/>
    <property type="match status" value="1"/>
</dbReference>
<evidence type="ECO:0000256" key="1">
    <source>
        <dbReference type="SAM" id="MobiDB-lite"/>
    </source>
</evidence>
<reference evidence="4 5" key="1">
    <citation type="submission" date="2019-02" db="EMBL/GenBank/DDBJ databases">
        <title>Deep-cultivation of Planctomycetes and their phenomic and genomic characterization uncovers novel biology.</title>
        <authorList>
            <person name="Wiegand S."/>
            <person name="Jogler M."/>
            <person name="Boedeker C."/>
            <person name="Pinto D."/>
            <person name="Vollmers J."/>
            <person name="Rivas-Marin E."/>
            <person name="Kohn T."/>
            <person name="Peeters S.H."/>
            <person name="Heuer A."/>
            <person name="Rast P."/>
            <person name="Oberbeckmann S."/>
            <person name="Bunk B."/>
            <person name="Jeske O."/>
            <person name="Meyerdierks A."/>
            <person name="Storesund J.E."/>
            <person name="Kallscheuer N."/>
            <person name="Luecker S."/>
            <person name="Lage O.M."/>
            <person name="Pohl T."/>
            <person name="Merkel B.J."/>
            <person name="Hornburger P."/>
            <person name="Mueller R.-W."/>
            <person name="Bruemmer F."/>
            <person name="Labrenz M."/>
            <person name="Spormann A.M."/>
            <person name="Op Den Camp H."/>
            <person name="Overmann J."/>
            <person name="Amann R."/>
            <person name="Jetten M.S.M."/>
            <person name="Mascher T."/>
            <person name="Medema M.H."/>
            <person name="Devos D.P."/>
            <person name="Kaster A.-K."/>
            <person name="Ovreas L."/>
            <person name="Rohde M."/>
            <person name="Galperin M.Y."/>
            <person name="Jogler C."/>
        </authorList>
    </citation>
    <scope>NUCLEOTIDE SEQUENCE [LARGE SCALE GENOMIC DNA]</scope>
    <source>
        <strain evidence="4 5">Pla52n</strain>
    </source>
</reference>
<dbReference type="Pfam" id="PF01408">
    <property type="entry name" value="GFO_IDH_MocA"/>
    <property type="match status" value="1"/>
</dbReference>
<dbReference type="GO" id="GO:0050112">
    <property type="term" value="F:inositol 2-dehydrogenase (NAD+) activity"/>
    <property type="evidence" value="ECO:0007669"/>
    <property type="project" value="UniProtKB-EC"/>
</dbReference>
<organism evidence="4 5">
    <name type="scientific">Stieleria varia</name>
    <dbReference type="NCBI Taxonomy" id="2528005"/>
    <lineage>
        <taxon>Bacteria</taxon>
        <taxon>Pseudomonadati</taxon>
        <taxon>Planctomycetota</taxon>
        <taxon>Planctomycetia</taxon>
        <taxon>Pirellulales</taxon>
        <taxon>Pirellulaceae</taxon>
        <taxon>Stieleria</taxon>
    </lineage>
</organism>
<evidence type="ECO:0000259" key="2">
    <source>
        <dbReference type="Pfam" id="PF01408"/>
    </source>
</evidence>
<protein>
    <submittedName>
        <fullName evidence="4">Inositol 2-dehydrogenase</fullName>
        <ecNumber evidence="4">1.1.1.18</ecNumber>
    </submittedName>
</protein>
<dbReference type="SUPFAM" id="SSF55347">
    <property type="entry name" value="Glyceraldehyde-3-phosphate dehydrogenase-like, C-terminal domain"/>
    <property type="match status" value="1"/>
</dbReference>
<evidence type="ECO:0000313" key="5">
    <source>
        <dbReference type="Proteomes" id="UP000320176"/>
    </source>
</evidence>
<evidence type="ECO:0000259" key="3">
    <source>
        <dbReference type="Pfam" id="PF22725"/>
    </source>
</evidence>
<dbReference type="InterPro" id="IPR036291">
    <property type="entry name" value="NAD(P)-bd_dom_sf"/>
</dbReference>
<comment type="caution">
    <text evidence="4">The sequence shown here is derived from an EMBL/GenBank/DDBJ whole genome shotgun (WGS) entry which is preliminary data.</text>
</comment>
<evidence type="ECO:0000313" key="4">
    <source>
        <dbReference type="EMBL" id="TWU04240.1"/>
    </source>
</evidence>
<dbReference type="EC" id="1.1.1.18" evidence="4"/>
<name>A0A5C6AWX3_9BACT</name>
<gene>
    <name evidence="4" type="primary">iolG_5</name>
    <name evidence="4" type="ORF">Pla52n_22790</name>
</gene>
<accession>A0A5C6AWX3</accession>
<dbReference type="Gene3D" id="3.40.50.720">
    <property type="entry name" value="NAD(P)-binding Rossmann-like Domain"/>
    <property type="match status" value="1"/>
</dbReference>
<dbReference type="PANTHER" id="PTHR43818">
    <property type="entry name" value="BCDNA.GH03377"/>
    <property type="match status" value="1"/>
</dbReference>
<dbReference type="Proteomes" id="UP000320176">
    <property type="component" value="Unassembled WGS sequence"/>
</dbReference>
<dbReference type="Gene3D" id="3.30.360.10">
    <property type="entry name" value="Dihydrodipicolinate Reductase, domain 2"/>
    <property type="match status" value="1"/>
</dbReference>
<keyword evidence="5" id="KW-1185">Reference proteome</keyword>
<dbReference type="InterPro" id="IPR055170">
    <property type="entry name" value="GFO_IDH_MocA-like_dom"/>
</dbReference>
<keyword evidence="4" id="KW-0560">Oxidoreductase</keyword>
<dbReference type="EMBL" id="SJPN01000003">
    <property type="protein sequence ID" value="TWU04240.1"/>
    <property type="molecule type" value="Genomic_DNA"/>
</dbReference>
<dbReference type="GO" id="GO:0000166">
    <property type="term" value="F:nucleotide binding"/>
    <property type="evidence" value="ECO:0007669"/>
    <property type="project" value="InterPro"/>
</dbReference>
<feature type="domain" description="Gfo/Idh/MocA-like oxidoreductase N-terminal" evidence="2">
    <location>
        <begin position="40"/>
        <end position="177"/>
    </location>
</feature>
<dbReference type="AlphaFoldDB" id="A0A5C6AWX3"/>
<dbReference type="InterPro" id="IPR000683">
    <property type="entry name" value="Gfo/Idh/MocA-like_OxRdtase_N"/>
</dbReference>